<dbReference type="EMBL" id="AMQN01001653">
    <property type="status" value="NOT_ANNOTATED_CDS"/>
    <property type="molecule type" value="Genomic_DNA"/>
</dbReference>
<feature type="transmembrane region" description="Helical" evidence="7">
    <location>
        <begin position="101"/>
        <end position="123"/>
    </location>
</feature>
<keyword evidence="6" id="KW-0862">Zinc</keyword>
<dbReference type="GO" id="GO:0016020">
    <property type="term" value="C:membrane"/>
    <property type="evidence" value="ECO:0007669"/>
    <property type="project" value="UniProtKB-SubCell"/>
</dbReference>
<proteinExistence type="inferred from homology"/>
<feature type="transmembrane region" description="Helical" evidence="7">
    <location>
        <begin position="167"/>
        <end position="186"/>
    </location>
</feature>
<reference evidence="9" key="3">
    <citation type="submission" date="2015-06" db="UniProtKB">
        <authorList>
            <consortium name="EnsemblMetazoa"/>
        </authorList>
    </citation>
    <scope>IDENTIFICATION</scope>
</reference>
<evidence type="ECO:0008006" key="11">
    <source>
        <dbReference type="Google" id="ProtNLM"/>
    </source>
</evidence>
<evidence type="ECO:0000256" key="3">
    <source>
        <dbReference type="ARBA" id="ARBA00022692"/>
    </source>
</evidence>
<comment type="subcellular location">
    <subcellularLocation>
        <location evidence="1">Membrane</location>
        <topology evidence="1">Multi-pass membrane protein</topology>
    </subcellularLocation>
</comment>
<dbReference type="Proteomes" id="UP000014760">
    <property type="component" value="Unassembled WGS sequence"/>
</dbReference>
<evidence type="ECO:0000256" key="2">
    <source>
        <dbReference type="ARBA" id="ARBA00007018"/>
    </source>
</evidence>
<comment type="similarity">
    <text evidence="2">Belongs to the ADIPOR family.</text>
</comment>
<name>R7U7Y8_CAPTE</name>
<evidence type="ECO:0000313" key="9">
    <source>
        <dbReference type="EnsemblMetazoa" id="CapteP138960"/>
    </source>
</evidence>
<dbReference type="GO" id="GO:0038023">
    <property type="term" value="F:signaling receptor activity"/>
    <property type="evidence" value="ECO:0007669"/>
    <property type="project" value="TreeGrafter"/>
</dbReference>
<keyword evidence="10" id="KW-1185">Reference proteome</keyword>
<dbReference type="Pfam" id="PF03006">
    <property type="entry name" value="HlyIII"/>
    <property type="match status" value="1"/>
</dbReference>
<reference evidence="8 10" key="2">
    <citation type="journal article" date="2013" name="Nature">
        <title>Insights into bilaterian evolution from three spiralian genomes.</title>
        <authorList>
            <person name="Simakov O."/>
            <person name="Marletaz F."/>
            <person name="Cho S.J."/>
            <person name="Edsinger-Gonzales E."/>
            <person name="Havlak P."/>
            <person name="Hellsten U."/>
            <person name="Kuo D.H."/>
            <person name="Larsson T."/>
            <person name="Lv J."/>
            <person name="Arendt D."/>
            <person name="Savage R."/>
            <person name="Osoegawa K."/>
            <person name="de Jong P."/>
            <person name="Grimwood J."/>
            <person name="Chapman J.A."/>
            <person name="Shapiro H."/>
            <person name="Aerts A."/>
            <person name="Otillar R.P."/>
            <person name="Terry A.Y."/>
            <person name="Boore J.L."/>
            <person name="Grigoriev I.V."/>
            <person name="Lindberg D.R."/>
            <person name="Seaver E.C."/>
            <person name="Weisblat D.A."/>
            <person name="Putnam N.H."/>
            <person name="Rokhsar D.S."/>
        </authorList>
    </citation>
    <scope>NUCLEOTIDE SEQUENCE</scope>
    <source>
        <strain evidence="8 10">I ESC-2004</strain>
    </source>
</reference>
<feature type="transmembrane region" description="Helical" evidence="7">
    <location>
        <begin position="198"/>
        <end position="218"/>
    </location>
</feature>
<feature type="binding site" evidence="6">
    <location>
        <position position="272"/>
    </location>
    <ligand>
        <name>Zn(2+)</name>
        <dbReference type="ChEBI" id="CHEBI:29105"/>
    </ligand>
</feature>
<keyword evidence="4 7" id="KW-1133">Transmembrane helix</keyword>
<dbReference type="FunCoup" id="R7U7Y8">
    <property type="interactions" value="368"/>
</dbReference>
<evidence type="ECO:0000256" key="1">
    <source>
        <dbReference type="ARBA" id="ARBA00004141"/>
    </source>
</evidence>
<dbReference type="EMBL" id="KB304239">
    <property type="protein sequence ID" value="ELU02271.1"/>
    <property type="molecule type" value="Genomic_DNA"/>
</dbReference>
<dbReference type="EnsemblMetazoa" id="CapteT138960">
    <property type="protein sequence ID" value="CapteP138960"/>
    <property type="gene ID" value="CapteG138960"/>
</dbReference>
<dbReference type="OMA" id="HSQPCPD"/>
<dbReference type="HOGENOM" id="CLU_023075_0_0_1"/>
<feature type="transmembrane region" description="Helical" evidence="7">
    <location>
        <begin position="66"/>
        <end position="89"/>
    </location>
</feature>
<accession>R7U7Y8</accession>
<dbReference type="AlphaFoldDB" id="R7U7Y8"/>
<keyword evidence="3 7" id="KW-0812">Transmembrane</keyword>
<organism evidence="8">
    <name type="scientific">Capitella teleta</name>
    <name type="common">Polychaete worm</name>
    <dbReference type="NCBI Taxonomy" id="283909"/>
    <lineage>
        <taxon>Eukaryota</taxon>
        <taxon>Metazoa</taxon>
        <taxon>Spiralia</taxon>
        <taxon>Lophotrochozoa</taxon>
        <taxon>Annelida</taxon>
        <taxon>Polychaeta</taxon>
        <taxon>Sedentaria</taxon>
        <taxon>Scolecida</taxon>
        <taxon>Capitellidae</taxon>
        <taxon>Capitella</taxon>
    </lineage>
</organism>
<dbReference type="STRING" id="283909.R7U7Y8"/>
<feature type="transmembrane region" description="Helical" evidence="7">
    <location>
        <begin position="261"/>
        <end position="282"/>
    </location>
</feature>
<feature type="binding site" evidence="6">
    <location>
        <position position="121"/>
    </location>
    <ligand>
        <name>Zn(2+)</name>
        <dbReference type="ChEBI" id="CHEBI:29105"/>
    </ligand>
</feature>
<keyword evidence="5 7" id="KW-0472">Membrane</keyword>
<evidence type="ECO:0000256" key="5">
    <source>
        <dbReference type="ARBA" id="ARBA00023136"/>
    </source>
</evidence>
<evidence type="ECO:0000313" key="8">
    <source>
        <dbReference type="EMBL" id="ELU02271.1"/>
    </source>
</evidence>
<feature type="transmembrane region" description="Helical" evidence="7">
    <location>
        <begin position="135"/>
        <end position="155"/>
    </location>
</feature>
<dbReference type="PANTHER" id="PTHR20855:SF15">
    <property type="entry name" value="PROGESTIN AND ADIPOQ RECEPTOR FAMILY MEMBER 3"/>
    <property type="match status" value="1"/>
</dbReference>
<dbReference type="GO" id="GO:0046872">
    <property type="term" value="F:metal ion binding"/>
    <property type="evidence" value="ECO:0007669"/>
    <property type="project" value="UniProtKB-KW"/>
</dbReference>
<protein>
    <recommendedName>
        <fullName evidence="11">Progestin and adipoQ receptor family member IIIb</fullName>
    </recommendedName>
</protein>
<evidence type="ECO:0000256" key="4">
    <source>
        <dbReference type="ARBA" id="ARBA00022989"/>
    </source>
</evidence>
<dbReference type="InterPro" id="IPR004254">
    <property type="entry name" value="AdipoR/HlyIII-related"/>
</dbReference>
<evidence type="ECO:0000313" key="10">
    <source>
        <dbReference type="Proteomes" id="UP000014760"/>
    </source>
</evidence>
<keyword evidence="6" id="KW-0479">Metal-binding</keyword>
<evidence type="ECO:0000256" key="7">
    <source>
        <dbReference type="SAM" id="Phobius"/>
    </source>
</evidence>
<evidence type="ECO:0000256" key="6">
    <source>
        <dbReference type="PIRSR" id="PIRSR604254-1"/>
    </source>
</evidence>
<sequence>MNRCSPSECSLPLNSQCKAPVQIQLFNYNEVPHFLKGNPYVTGGYPSLPSLHLCMRSLLAWTNETVNVWSHLLGFLVFLGLCLWDNIVWMPSINGSFTDRVILTIGLLCYQFCMLASTGYHLFRCHSETACNKWLALDLTGISVGLLGCYLPGIHLGFYCLSVWRDVYLLVIGGLFVAVFIFQTQPKYYSDNWFRRRLVLYCFLTGYGVIPAVHWVYLNGGLSAPVVQMFAPKIAVVYLLGLLAFFFYVSKFPEKVFPGRFNFIGSSHQMWHVVVVVAFVWWHHSGQLLLMYRLGQPCNN</sequence>
<dbReference type="OrthoDB" id="529367at2759"/>
<feature type="transmembrane region" description="Helical" evidence="7">
    <location>
        <begin position="230"/>
        <end position="249"/>
    </location>
</feature>
<dbReference type="PANTHER" id="PTHR20855">
    <property type="entry name" value="ADIPOR/PROGESTIN RECEPTOR-RELATED"/>
    <property type="match status" value="1"/>
</dbReference>
<reference evidence="10" key="1">
    <citation type="submission" date="2012-12" db="EMBL/GenBank/DDBJ databases">
        <authorList>
            <person name="Hellsten U."/>
            <person name="Grimwood J."/>
            <person name="Chapman J.A."/>
            <person name="Shapiro H."/>
            <person name="Aerts A."/>
            <person name="Otillar R.P."/>
            <person name="Terry A.Y."/>
            <person name="Boore J.L."/>
            <person name="Simakov O."/>
            <person name="Marletaz F."/>
            <person name="Cho S.-J."/>
            <person name="Edsinger-Gonzales E."/>
            <person name="Havlak P."/>
            <person name="Kuo D.-H."/>
            <person name="Larsson T."/>
            <person name="Lv J."/>
            <person name="Arendt D."/>
            <person name="Savage R."/>
            <person name="Osoegawa K."/>
            <person name="de Jong P."/>
            <person name="Lindberg D.R."/>
            <person name="Seaver E.C."/>
            <person name="Weisblat D.A."/>
            <person name="Putnam N.H."/>
            <person name="Grigoriev I.V."/>
            <person name="Rokhsar D.S."/>
        </authorList>
    </citation>
    <scope>NUCLEOTIDE SEQUENCE</scope>
    <source>
        <strain evidence="10">I ESC-2004</strain>
    </source>
</reference>
<feature type="binding site" evidence="6">
    <location>
        <position position="268"/>
    </location>
    <ligand>
        <name>Zn(2+)</name>
        <dbReference type="ChEBI" id="CHEBI:29105"/>
    </ligand>
</feature>
<gene>
    <name evidence="8" type="ORF">CAPTEDRAFT_138960</name>
</gene>